<dbReference type="InterPro" id="IPR034660">
    <property type="entry name" value="DinB/YfiT-like"/>
</dbReference>
<dbReference type="NCBIfam" id="TIGR03083">
    <property type="entry name" value="maleylpyruvate isomerase family mycothiol-dependent enzyme"/>
    <property type="match status" value="1"/>
</dbReference>
<sequence length="275" mass="29483">MTTAQTPERVPDRVPERLLAANTATAEAIGRLLREGADPRARIPGARWSVGEAAAHLAMANRLMAQIAAGADRPYGDGTPGGLAAANEESLLAYPERDPAVLAEVIEEQAAAFAAAVAGRDAAEPVTTPMGPMDLGTFGSYLLVHQLGHGYDLARALRRPHMVDRERVELSVPFLLTAIPRVVDPRTTAGLRARFTIVLRGGGPRFGVTLADGVARVSERPLPRPDCGIHCEPVAFLLLALGRMTPAQAMLRGRTLAWGRRPWLAPSFPRFFRAP</sequence>
<dbReference type="InterPro" id="IPR024344">
    <property type="entry name" value="MDMPI_metal-binding"/>
</dbReference>
<dbReference type="SUPFAM" id="SSF55718">
    <property type="entry name" value="SCP-like"/>
    <property type="match status" value="1"/>
</dbReference>
<dbReference type="Gene3D" id="1.20.120.450">
    <property type="entry name" value="dinb family like domain"/>
    <property type="match status" value="1"/>
</dbReference>
<dbReference type="Pfam" id="PF11716">
    <property type="entry name" value="MDMPI_N"/>
    <property type="match status" value="1"/>
</dbReference>
<dbReference type="SUPFAM" id="SSF109854">
    <property type="entry name" value="DinB/YfiT-like putative metalloenzymes"/>
    <property type="match status" value="1"/>
</dbReference>
<accession>A0A561TT54</accession>
<organism evidence="2 3">
    <name type="scientific">Kitasatospora viridis</name>
    <dbReference type="NCBI Taxonomy" id="281105"/>
    <lineage>
        <taxon>Bacteria</taxon>
        <taxon>Bacillati</taxon>
        <taxon>Actinomycetota</taxon>
        <taxon>Actinomycetes</taxon>
        <taxon>Kitasatosporales</taxon>
        <taxon>Streptomycetaceae</taxon>
        <taxon>Kitasatospora</taxon>
    </lineage>
</organism>
<dbReference type="RefSeq" id="WP_145909515.1">
    <property type="nucleotide sequence ID" value="NZ_BAAAMZ010000001.1"/>
</dbReference>
<dbReference type="InterPro" id="IPR017517">
    <property type="entry name" value="Maleyloyr_isom"/>
</dbReference>
<evidence type="ECO:0000259" key="1">
    <source>
        <dbReference type="Pfam" id="PF11716"/>
    </source>
</evidence>
<keyword evidence="3" id="KW-1185">Reference proteome</keyword>
<dbReference type="InterPro" id="IPR036527">
    <property type="entry name" value="SCP2_sterol-bd_dom_sf"/>
</dbReference>
<gene>
    <name evidence="2" type="ORF">FHX73_13347</name>
</gene>
<dbReference type="Proteomes" id="UP000317940">
    <property type="component" value="Unassembled WGS sequence"/>
</dbReference>
<evidence type="ECO:0000313" key="2">
    <source>
        <dbReference type="EMBL" id="TWF90303.1"/>
    </source>
</evidence>
<name>A0A561TT54_9ACTN</name>
<evidence type="ECO:0000313" key="3">
    <source>
        <dbReference type="Proteomes" id="UP000317940"/>
    </source>
</evidence>
<feature type="domain" description="Mycothiol-dependent maleylpyruvate isomerase metal-binding" evidence="1">
    <location>
        <begin position="27"/>
        <end position="154"/>
    </location>
</feature>
<dbReference type="AlphaFoldDB" id="A0A561TT54"/>
<dbReference type="EMBL" id="VIWT01000003">
    <property type="protein sequence ID" value="TWF90303.1"/>
    <property type="molecule type" value="Genomic_DNA"/>
</dbReference>
<dbReference type="GO" id="GO:0046872">
    <property type="term" value="F:metal ion binding"/>
    <property type="evidence" value="ECO:0007669"/>
    <property type="project" value="InterPro"/>
</dbReference>
<dbReference type="Gene3D" id="3.30.1050.10">
    <property type="entry name" value="SCP2 sterol-binding domain"/>
    <property type="match status" value="1"/>
</dbReference>
<reference evidence="2 3" key="1">
    <citation type="submission" date="2019-06" db="EMBL/GenBank/DDBJ databases">
        <title>Sequencing the genomes of 1000 actinobacteria strains.</title>
        <authorList>
            <person name="Klenk H.-P."/>
        </authorList>
    </citation>
    <scope>NUCLEOTIDE SEQUENCE [LARGE SCALE GENOMIC DNA]</scope>
    <source>
        <strain evidence="2 3">DSM 44826</strain>
    </source>
</reference>
<protein>
    <submittedName>
        <fullName evidence="2">Uncharacterized protein (TIGR03083 family)</fullName>
    </submittedName>
</protein>
<comment type="caution">
    <text evidence="2">The sequence shown here is derived from an EMBL/GenBank/DDBJ whole genome shotgun (WGS) entry which is preliminary data.</text>
</comment>
<proteinExistence type="predicted"/>
<dbReference type="OrthoDB" id="3669840at2"/>